<reference evidence="2 3" key="1">
    <citation type="journal article" date="2019" name="Nat. Ecol. Evol.">
        <title>Megaphylogeny resolves global patterns of mushroom evolution.</title>
        <authorList>
            <person name="Varga T."/>
            <person name="Krizsan K."/>
            <person name="Foldi C."/>
            <person name="Dima B."/>
            <person name="Sanchez-Garcia M."/>
            <person name="Sanchez-Ramirez S."/>
            <person name="Szollosi G.J."/>
            <person name="Szarkandi J.G."/>
            <person name="Papp V."/>
            <person name="Albert L."/>
            <person name="Andreopoulos W."/>
            <person name="Angelini C."/>
            <person name="Antonin V."/>
            <person name="Barry K.W."/>
            <person name="Bougher N.L."/>
            <person name="Buchanan P."/>
            <person name="Buyck B."/>
            <person name="Bense V."/>
            <person name="Catcheside P."/>
            <person name="Chovatia M."/>
            <person name="Cooper J."/>
            <person name="Damon W."/>
            <person name="Desjardin D."/>
            <person name="Finy P."/>
            <person name="Geml J."/>
            <person name="Haridas S."/>
            <person name="Hughes K."/>
            <person name="Justo A."/>
            <person name="Karasinski D."/>
            <person name="Kautmanova I."/>
            <person name="Kiss B."/>
            <person name="Kocsube S."/>
            <person name="Kotiranta H."/>
            <person name="LaButti K.M."/>
            <person name="Lechner B.E."/>
            <person name="Liimatainen K."/>
            <person name="Lipzen A."/>
            <person name="Lukacs Z."/>
            <person name="Mihaltcheva S."/>
            <person name="Morgado L.N."/>
            <person name="Niskanen T."/>
            <person name="Noordeloos M.E."/>
            <person name="Ohm R.A."/>
            <person name="Ortiz-Santana B."/>
            <person name="Ovrebo C."/>
            <person name="Racz N."/>
            <person name="Riley R."/>
            <person name="Savchenko A."/>
            <person name="Shiryaev A."/>
            <person name="Soop K."/>
            <person name="Spirin V."/>
            <person name="Szebenyi C."/>
            <person name="Tomsovsky M."/>
            <person name="Tulloss R.E."/>
            <person name="Uehling J."/>
            <person name="Grigoriev I.V."/>
            <person name="Vagvolgyi C."/>
            <person name="Papp T."/>
            <person name="Martin F.M."/>
            <person name="Miettinen O."/>
            <person name="Hibbett D.S."/>
            <person name="Nagy L.G."/>
        </authorList>
    </citation>
    <scope>NUCLEOTIDE SEQUENCE [LARGE SCALE GENOMIC DNA]</scope>
    <source>
        <strain evidence="2 3">CBS 962.96</strain>
    </source>
</reference>
<dbReference type="PANTHER" id="PTHR10622">
    <property type="entry name" value="HET DOMAIN-CONTAINING PROTEIN"/>
    <property type="match status" value="1"/>
</dbReference>
<proteinExistence type="predicted"/>
<dbReference type="InterPro" id="IPR010730">
    <property type="entry name" value="HET"/>
</dbReference>
<dbReference type="OrthoDB" id="2747207at2759"/>
<keyword evidence="3" id="KW-1185">Reference proteome</keyword>
<feature type="non-terminal residue" evidence="2">
    <location>
        <position position="104"/>
    </location>
</feature>
<dbReference type="EMBL" id="ML181621">
    <property type="protein sequence ID" value="THU75723.1"/>
    <property type="molecule type" value="Genomic_DNA"/>
</dbReference>
<gene>
    <name evidence="2" type="ORF">K435DRAFT_637993</name>
</gene>
<evidence type="ECO:0000259" key="1">
    <source>
        <dbReference type="Pfam" id="PF06985"/>
    </source>
</evidence>
<organism evidence="2 3">
    <name type="scientific">Dendrothele bispora (strain CBS 962.96)</name>
    <dbReference type="NCBI Taxonomy" id="1314807"/>
    <lineage>
        <taxon>Eukaryota</taxon>
        <taxon>Fungi</taxon>
        <taxon>Dikarya</taxon>
        <taxon>Basidiomycota</taxon>
        <taxon>Agaricomycotina</taxon>
        <taxon>Agaricomycetes</taxon>
        <taxon>Agaricomycetidae</taxon>
        <taxon>Agaricales</taxon>
        <taxon>Agaricales incertae sedis</taxon>
        <taxon>Dendrothele</taxon>
    </lineage>
</organism>
<dbReference type="Pfam" id="PF06985">
    <property type="entry name" value="HET"/>
    <property type="match status" value="1"/>
</dbReference>
<evidence type="ECO:0000313" key="3">
    <source>
        <dbReference type="Proteomes" id="UP000297245"/>
    </source>
</evidence>
<feature type="domain" description="Heterokaryon incompatibility" evidence="1">
    <location>
        <begin position="21"/>
        <end position="103"/>
    </location>
</feature>
<dbReference type="AlphaFoldDB" id="A0A4S8KJW9"/>
<evidence type="ECO:0000313" key="2">
    <source>
        <dbReference type="EMBL" id="THU75723.1"/>
    </source>
</evidence>
<name>A0A4S8KJW9_DENBC</name>
<sequence>MYLLNTRTLTLKIFYTNIPDYAILSHTWDKEEVTFQDLQNRVKEKELEAGWKKVEGACAQARKYDWDWIWIDSCCIDKSSSAELSENINSMYRLYENAGVCYVY</sequence>
<dbReference type="Proteomes" id="UP000297245">
    <property type="component" value="Unassembled WGS sequence"/>
</dbReference>
<protein>
    <submittedName>
        <fullName evidence="2">Heterokaryon incompatibility</fullName>
    </submittedName>
</protein>
<dbReference type="PANTHER" id="PTHR10622:SF10">
    <property type="entry name" value="HET DOMAIN-CONTAINING PROTEIN"/>
    <property type="match status" value="1"/>
</dbReference>
<accession>A0A4S8KJW9</accession>